<feature type="binding site" evidence="15">
    <location>
        <position position="479"/>
    </location>
    <ligand>
        <name>GMP</name>
        <dbReference type="ChEBI" id="CHEBI:58115"/>
    </ligand>
</feature>
<dbReference type="InterPro" id="IPR050459">
    <property type="entry name" value="WD_repeat_RBAP46/RBAP48/MSI1"/>
</dbReference>
<name>A0A819M3V4_9BILA</name>
<dbReference type="InterPro" id="IPR020472">
    <property type="entry name" value="WD40_PAC1"/>
</dbReference>
<dbReference type="Proteomes" id="UP000663842">
    <property type="component" value="Unassembled WGS sequence"/>
</dbReference>
<evidence type="ECO:0000313" key="19">
    <source>
        <dbReference type="EMBL" id="CAF3965694.1"/>
    </source>
</evidence>
<comment type="caution">
    <text evidence="20">The sequence shown here is derived from an EMBL/GenBank/DDBJ whole genome shotgun (WGS) entry which is preliminary data.</text>
</comment>
<dbReference type="Pfam" id="PF12265">
    <property type="entry name" value="CAF1C_H4-bd"/>
    <property type="match status" value="1"/>
</dbReference>
<dbReference type="GO" id="GO:0005634">
    <property type="term" value="C:nucleus"/>
    <property type="evidence" value="ECO:0007669"/>
    <property type="project" value="UniProtKB-SubCell"/>
</dbReference>
<evidence type="ECO:0000256" key="2">
    <source>
        <dbReference type="ARBA" id="ARBA00009341"/>
    </source>
</evidence>
<dbReference type="GO" id="GO:0006396">
    <property type="term" value="P:RNA processing"/>
    <property type="evidence" value="ECO:0007669"/>
    <property type="project" value="InterPro"/>
</dbReference>
<dbReference type="Pfam" id="PF00400">
    <property type="entry name" value="WD40"/>
    <property type="match status" value="5"/>
</dbReference>
<evidence type="ECO:0000256" key="17">
    <source>
        <dbReference type="PROSITE-ProRule" id="PRU00221"/>
    </source>
</evidence>
<feature type="repeat" description="WD" evidence="17">
    <location>
        <begin position="866"/>
        <end position="900"/>
    </location>
</feature>
<dbReference type="InterPro" id="IPR001680">
    <property type="entry name" value="WD40_rpt"/>
</dbReference>
<dbReference type="GO" id="GO:0046872">
    <property type="term" value="F:metal ion binding"/>
    <property type="evidence" value="ECO:0007669"/>
    <property type="project" value="UniProtKB-KW"/>
</dbReference>
<dbReference type="PRINTS" id="PR00320">
    <property type="entry name" value="GPROTEINBRPT"/>
</dbReference>
<feature type="binding site" evidence="16">
    <location>
        <position position="238"/>
    </location>
    <ligand>
        <name>Mn(2+)</name>
        <dbReference type="ChEBI" id="CHEBI:29035"/>
        <label>1</label>
    </ligand>
</feature>
<gene>
    <name evidence="19" type="ORF">OVN521_LOCUS13071</name>
    <name evidence="20" type="ORF">UXM345_LOCUS14611</name>
</gene>
<dbReference type="InterPro" id="IPR036025">
    <property type="entry name" value="RtcB-like_sf"/>
</dbReference>
<dbReference type="InterPro" id="IPR019775">
    <property type="entry name" value="WD40_repeat_CS"/>
</dbReference>
<organism evidence="20 21">
    <name type="scientific">Rotaria magnacalcarata</name>
    <dbReference type="NCBI Taxonomy" id="392030"/>
    <lineage>
        <taxon>Eukaryota</taxon>
        <taxon>Metazoa</taxon>
        <taxon>Spiralia</taxon>
        <taxon>Gnathifera</taxon>
        <taxon>Rotifera</taxon>
        <taxon>Eurotatoria</taxon>
        <taxon>Bdelloidea</taxon>
        <taxon>Philodinida</taxon>
        <taxon>Philodinidae</taxon>
        <taxon>Rotaria</taxon>
    </lineage>
</organism>
<dbReference type="Gene3D" id="3.90.1860.10">
    <property type="entry name" value="tRNA-splicing ligase RtcB"/>
    <property type="match status" value="1"/>
</dbReference>
<evidence type="ECO:0000256" key="14">
    <source>
        <dbReference type="PIRSR" id="PIRSR601233-1"/>
    </source>
</evidence>
<accession>A0A819M3V4</accession>
<dbReference type="SUPFAM" id="SSF103365">
    <property type="entry name" value="Hypothetical protein PH1602"/>
    <property type="match status" value="1"/>
</dbReference>
<dbReference type="NCBIfam" id="TIGR03073">
    <property type="entry name" value="release_rtcB"/>
    <property type="match status" value="1"/>
</dbReference>
<dbReference type="AlphaFoldDB" id="A0A819M3V4"/>
<evidence type="ECO:0000256" key="4">
    <source>
        <dbReference type="ARBA" id="ARBA00022574"/>
    </source>
</evidence>
<dbReference type="PROSITE" id="PS00678">
    <property type="entry name" value="WD_REPEATS_1"/>
    <property type="match status" value="3"/>
</dbReference>
<feature type="binding site" evidence="15">
    <location>
        <position position="380"/>
    </location>
    <ligand>
        <name>GMP</name>
        <dbReference type="ChEBI" id="CHEBI:58115"/>
    </ligand>
</feature>
<keyword evidence="8 15" id="KW-0547">Nucleotide-binding</keyword>
<evidence type="ECO:0000313" key="22">
    <source>
        <dbReference type="Proteomes" id="UP000663866"/>
    </source>
</evidence>
<feature type="binding site" evidence="15">
    <location>
        <begin position="340"/>
        <end position="341"/>
    </location>
    <ligand>
        <name>GMP</name>
        <dbReference type="ChEBI" id="CHEBI:58115"/>
    </ligand>
</feature>
<comment type="similarity">
    <text evidence="2">Belongs to the WD repeat RBAP46/RBAP48/MSI1 family.</text>
</comment>
<keyword evidence="10 15" id="KW-0342">GTP-binding</keyword>
<sequence length="918" mass="103649">MASNTKIRVTVTLQPSGKSSVIIVQTLEDVLRQCSSKFRVKARRVFLATTGEELSKGLPRISNDTKLIVTCGDAYTITANSTSTIKEDSAIDPSTVSIQIIANRTLVDEAAVDQLKNVARLYPKVKHIWGMPDLHVGQSTPIGCVVATEPTIVYPELIGSDIGCGMSFIRTTLGHISEDDERKLTKWTKQLQGLDEYLSKETIEDFLRSNLEWPIPVDKISNDHIENEQLGTIGAGNHFVELQRIEELHDNTCDDLSTDHLYLLVHSGSRSLGERFLREFGKGNDHTRGLERGTDAYEIYMQKHDEACAWAKRNRALIARRFLACLGDTSPPQCLVDIWHNNVVLKELASEKSQVHLHRKGAAPSDKGRIIIPGSRGTHSYLVESIDENQESSGYSLAHGAGRAMSRSKARQYFSEKYPNTDRLKVTESLESHVVCDDKQLLYEEHPQAYKTIDAVIDDLVEARLIRVIAKMRPLITYKTRLNLFFQIYQIFKMTDTDDVMNEERQISDDYKIWKKNSAFLYDLIMTHALEWPSLTVQWLPHVTKPEDSKEYTVHRLILGTHTSDEQNHLVIACVQIPKDGTATESTQYESERGEFGGFGLFNAKIEIELKINHDGEVNRARYMPQNPSLIATKSPSAEVLIFNHTKLSSLPKDQIVALSAENCPELRLRGHTKEGYGLSWNPNTSGHILSASDDHTICLWNIEKTPTEGKFVDPLAIFSGHQAVVEDVAWHLFHETLFGSVGDDYKLMIWDTRSSNYTKPSHVVDAHSAEVNCLSFNPFSEYILATGSADKTVALWDLRNLKLKLHTFESHKDEIFQVQWSHHNETILASSGTDRRLHVWDLSKIGEEQTSDDAEDGPPELLFIHGGHTAKISDFSWNPNEPWVICSVSEDNIMQVWQMAENIYTEDETEANSVDLE</sequence>
<evidence type="ECO:0000256" key="8">
    <source>
        <dbReference type="ARBA" id="ARBA00022741"/>
    </source>
</evidence>
<dbReference type="InterPro" id="IPR001233">
    <property type="entry name" value="RtcB"/>
</dbReference>
<evidence type="ECO:0000256" key="1">
    <source>
        <dbReference type="ARBA" id="ARBA00004123"/>
    </source>
</evidence>
<reference evidence="20" key="1">
    <citation type="submission" date="2021-02" db="EMBL/GenBank/DDBJ databases">
        <authorList>
            <person name="Nowell W R."/>
        </authorList>
    </citation>
    <scope>NUCLEOTIDE SEQUENCE</scope>
</reference>
<feature type="binding site" evidence="16">
    <location>
        <position position="161"/>
    </location>
    <ligand>
        <name>Mn(2+)</name>
        <dbReference type="ChEBI" id="CHEBI:29035"/>
        <label>1</label>
    </ligand>
</feature>
<feature type="repeat" description="WD" evidence="17">
    <location>
        <begin position="809"/>
        <end position="851"/>
    </location>
</feature>
<comment type="subcellular location">
    <subcellularLocation>
        <location evidence="1">Nucleus</location>
    </subcellularLocation>
</comment>
<keyword evidence="22" id="KW-1185">Reference proteome</keyword>
<evidence type="ECO:0000256" key="10">
    <source>
        <dbReference type="ARBA" id="ARBA00023134"/>
    </source>
</evidence>
<dbReference type="FunFam" id="2.130.10.10:FF:000512">
    <property type="entry name" value="WD-40 repeat-containing protein MSI1"/>
    <property type="match status" value="1"/>
</dbReference>
<evidence type="ECO:0000256" key="15">
    <source>
        <dbReference type="PIRSR" id="PIRSR601233-2"/>
    </source>
</evidence>
<dbReference type="Proteomes" id="UP000663866">
    <property type="component" value="Unassembled WGS sequence"/>
</dbReference>
<dbReference type="PROSITE" id="PS50082">
    <property type="entry name" value="WD_REPEATS_2"/>
    <property type="match status" value="5"/>
</dbReference>
<evidence type="ECO:0000256" key="13">
    <source>
        <dbReference type="ARBA" id="ARBA00047746"/>
    </source>
</evidence>
<feature type="repeat" description="WD" evidence="17">
    <location>
        <begin position="765"/>
        <end position="801"/>
    </location>
</feature>
<feature type="binding site" evidence="15">
    <location>
        <begin position="399"/>
        <end position="402"/>
    </location>
    <ligand>
        <name>GMP</name>
        <dbReference type="ChEBI" id="CHEBI:58115"/>
    </ligand>
</feature>
<dbReference type="Pfam" id="PF01139">
    <property type="entry name" value="RtcB"/>
    <property type="match status" value="2"/>
</dbReference>
<evidence type="ECO:0000256" key="12">
    <source>
        <dbReference type="ARBA" id="ARBA00023242"/>
    </source>
</evidence>
<feature type="repeat" description="WD" evidence="17">
    <location>
        <begin position="719"/>
        <end position="761"/>
    </location>
</feature>
<dbReference type="EC" id="6.5.1.8" evidence="3"/>
<keyword evidence="7" id="KW-0677">Repeat</keyword>
<evidence type="ECO:0000313" key="21">
    <source>
        <dbReference type="Proteomes" id="UP000663842"/>
    </source>
</evidence>
<dbReference type="InterPro" id="IPR022052">
    <property type="entry name" value="Histone-bd_RBBP4-like_N"/>
</dbReference>
<proteinExistence type="inferred from homology"/>
<dbReference type="SUPFAM" id="SSF50978">
    <property type="entry name" value="WD40 repeat-like"/>
    <property type="match status" value="1"/>
</dbReference>
<comment type="cofactor">
    <cofactor evidence="16">
        <name>Mn(2+)</name>
        <dbReference type="ChEBI" id="CHEBI:29035"/>
    </cofactor>
    <text evidence="16">Binds 2 manganese ions per subunit.</text>
</comment>
<dbReference type="InterPro" id="IPR036322">
    <property type="entry name" value="WD40_repeat_dom_sf"/>
</dbReference>
<evidence type="ECO:0000256" key="9">
    <source>
        <dbReference type="ARBA" id="ARBA00022853"/>
    </source>
</evidence>
<keyword evidence="9" id="KW-0156">Chromatin regulator</keyword>
<feature type="repeat" description="WD" evidence="17">
    <location>
        <begin position="669"/>
        <end position="704"/>
    </location>
</feature>
<evidence type="ECO:0000256" key="11">
    <source>
        <dbReference type="ARBA" id="ARBA00023211"/>
    </source>
</evidence>
<dbReference type="GO" id="GO:0170057">
    <property type="term" value="F:RNA ligase (GTP) activity"/>
    <property type="evidence" value="ECO:0007669"/>
    <property type="project" value="UniProtKB-EC"/>
</dbReference>
<keyword evidence="5" id="KW-0436">Ligase</keyword>
<dbReference type="SMART" id="SM00320">
    <property type="entry name" value="WD40"/>
    <property type="match status" value="6"/>
</dbReference>
<evidence type="ECO:0000256" key="6">
    <source>
        <dbReference type="ARBA" id="ARBA00022723"/>
    </source>
</evidence>
<keyword evidence="4 17" id="KW-0853">WD repeat</keyword>
<comment type="catalytic activity">
    <reaction evidence="13">
        <text>a 3'-end 3'-phospho-ribonucleotide-RNA + a 5'-end dephospho-ribonucleoside-RNA + GTP = a ribonucleotidyl-ribonucleotide-RNA + GMP + diphosphate</text>
        <dbReference type="Rhea" id="RHEA:68076"/>
        <dbReference type="Rhea" id="RHEA-COMP:10463"/>
        <dbReference type="Rhea" id="RHEA-COMP:13936"/>
        <dbReference type="Rhea" id="RHEA-COMP:17355"/>
        <dbReference type="ChEBI" id="CHEBI:33019"/>
        <dbReference type="ChEBI" id="CHEBI:37565"/>
        <dbReference type="ChEBI" id="CHEBI:58115"/>
        <dbReference type="ChEBI" id="CHEBI:83062"/>
        <dbReference type="ChEBI" id="CHEBI:138284"/>
        <dbReference type="ChEBI" id="CHEBI:173118"/>
        <dbReference type="EC" id="6.5.1.8"/>
    </reaction>
</comment>
<evidence type="ECO:0000256" key="5">
    <source>
        <dbReference type="ARBA" id="ARBA00022598"/>
    </source>
</evidence>
<dbReference type="GO" id="GO:0005525">
    <property type="term" value="F:GTP binding"/>
    <property type="evidence" value="ECO:0007669"/>
    <property type="project" value="UniProtKB-KW"/>
</dbReference>
<evidence type="ECO:0000256" key="3">
    <source>
        <dbReference type="ARBA" id="ARBA00012726"/>
    </source>
</evidence>
<feature type="binding site" evidence="16">
    <location>
        <position position="340"/>
    </location>
    <ligand>
        <name>Mn(2+)</name>
        <dbReference type="ChEBI" id="CHEBI:29035"/>
        <label>2</label>
    </ligand>
</feature>
<dbReference type="PANTHER" id="PTHR22850">
    <property type="entry name" value="WD40 REPEAT FAMILY"/>
    <property type="match status" value="1"/>
</dbReference>
<evidence type="ECO:0000313" key="20">
    <source>
        <dbReference type="EMBL" id="CAF3973306.1"/>
    </source>
</evidence>
<dbReference type="PROSITE" id="PS50294">
    <property type="entry name" value="WD_REPEATS_REGION"/>
    <property type="match status" value="3"/>
</dbReference>
<dbReference type="InterPro" id="IPR015943">
    <property type="entry name" value="WD40/YVTN_repeat-like_dom_sf"/>
</dbReference>
<dbReference type="EMBL" id="CAJOBF010001672">
    <property type="protein sequence ID" value="CAF3973306.1"/>
    <property type="molecule type" value="Genomic_DNA"/>
</dbReference>
<evidence type="ECO:0000259" key="18">
    <source>
        <dbReference type="Pfam" id="PF12265"/>
    </source>
</evidence>
<feature type="binding site" evidence="15">
    <location>
        <begin position="237"/>
        <end position="241"/>
    </location>
    <ligand>
        <name>GMP</name>
        <dbReference type="ChEBI" id="CHEBI:58115"/>
    </ligand>
</feature>
<dbReference type="Gene3D" id="2.130.10.10">
    <property type="entry name" value="YVTN repeat-like/Quinoprotein amine dehydrogenase"/>
    <property type="match status" value="1"/>
</dbReference>
<dbReference type="EMBL" id="CAJOBG010001881">
    <property type="protein sequence ID" value="CAF3965694.1"/>
    <property type="molecule type" value="Genomic_DNA"/>
</dbReference>
<feature type="binding site" evidence="16">
    <location>
        <position position="266"/>
    </location>
    <ligand>
        <name>Mn(2+)</name>
        <dbReference type="ChEBI" id="CHEBI:29035"/>
        <label>2</label>
    </ligand>
</feature>
<keyword evidence="6 16" id="KW-0479">Metal-binding</keyword>
<protein>
    <recommendedName>
        <fullName evidence="3">3'-phosphate/5'-hydroxy nucleic acid ligase</fullName>
        <ecNumber evidence="3">6.5.1.8</ecNumber>
    </recommendedName>
</protein>
<keyword evidence="11 16" id="KW-0464">Manganese</keyword>
<dbReference type="InterPro" id="IPR017510">
    <property type="entry name" value="RtcB2"/>
</dbReference>
<dbReference type="GO" id="GO:0006325">
    <property type="term" value="P:chromatin organization"/>
    <property type="evidence" value="ECO:0007669"/>
    <property type="project" value="UniProtKB-KW"/>
</dbReference>
<keyword evidence="12" id="KW-0539">Nucleus</keyword>
<feature type="active site" description="GMP-histidine intermediate" evidence="14">
    <location>
        <position position="399"/>
    </location>
</feature>
<evidence type="ECO:0000256" key="7">
    <source>
        <dbReference type="ARBA" id="ARBA00022737"/>
    </source>
</evidence>
<evidence type="ECO:0000256" key="16">
    <source>
        <dbReference type="PIRSR" id="PIRSR601233-3"/>
    </source>
</evidence>
<feature type="domain" description="Histone-binding protein RBBP4-like N-terminal" evidence="18">
    <location>
        <begin position="509"/>
        <end position="579"/>
    </location>
</feature>